<keyword evidence="2" id="KW-1185">Reference proteome</keyword>
<dbReference type="EMBL" id="JBBXMP010000030">
    <property type="protein sequence ID" value="KAL0066957.1"/>
    <property type="molecule type" value="Genomic_DNA"/>
</dbReference>
<sequence length="160" mass="18147">MYYLSLNRAALIFVPPQEALGIQEPVVVQVIVTFAEAQDSVDTHTILPSIDMLTNFYDIQVEVTQAIRNLVAYDLVTPLDLEDRSVDIDGQGYVLRGMKKQWRIAGQLDGALRWGTGIDSKVLMATHKWIFELEMLEDRISSQMPEEQAEMDQVEKMLAC</sequence>
<gene>
    <name evidence="1" type="ORF">AAF712_005946</name>
</gene>
<evidence type="ECO:0000313" key="2">
    <source>
        <dbReference type="Proteomes" id="UP001437256"/>
    </source>
</evidence>
<protein>
    <submittedName>
        <fullName evidence="1">Uncharacterized protein</fullName>
    </submittedName>
</protein>
<accession>A0ABR3A307</accession>
<organism evidence="1 2">
    <name type="scientific">Marasmius tenuissimus</name>
    <dbReference type="NCBI Taxonomy" id="585030"/>
    <lineage>
        <taxon>Eukaryota</taxon>
        <taxon>Fungi</taxon>
        <taxon>Dikarya</taxon>
        <taxon>Basidiomycota</taxon>
        <taxon>Agaricomycotina</taxon>
        <taxon>Agaricomycetes</taxon>
        <taxon>Agaricomycetidae</taxon>
        <taxon>Agaricales</taxon>
        <taxon>Marasmiineae</taxon>
        <taxon>Marasmiaceae</taxon>
        <taxon>Marasmius</taxon>
    </lineage>
</organism>
<reference evidence="1 2" key="1">
    <citation type="submission" date="2024-05" db="EMBL/GenBank/DDBJ databases">
        <title>A draft genome resource for the thread blight pathogen Marasmius tenuissimus strain MS-2.</title>
        <authorList>
            <person name="Yulfo-Soto G.E."/>
            <person name="Baruah I.K."/>
            <person name="Amoako-Attah I."/>
            <person name="Bukari Y."/>
            <person name="Meinhardt L.W."/>
            <person name="Bailey B.A."/>
            <person name="Cohen S.P."/>
        </authorList>
    </citation>
    <scope>NUCLEOTIDE SEQUENCE [LARGE SCALE GENOMIC DNA]</scope>
    <source>
        <strain evidence="1 2">MS-2</strain>
    </source>
</reference>
<dbReference type="Proteomes" id="UP001437256">
    <property type="component" value="Unassembled WGS sequence"/>
</dbReference>
<name>A0ABR3A307_9AGAR</name>
<comment type="caution">
    <text evidence="1">The sequence shown here is derived from an EMBL/GenBank/DDBJ whole genome shotgun (WGS) entry which is preliminary data.</text>
</comment>
<evidence type="ECO:0000313" key="1">
    <source>
        <dbReference type="EMBL" id="KAL0066957.1"/>
    </source>
</evidence>
<proteinExistence type="predicted"/>